<dbReference type="RefSeq" id="XP_014168638.1">
    <property type="nucleotide sequence ID" value="XM_014313163.1"/>
</dbReference>
<dbReference type="Gene3D" id="2.40.30.10">
    <property type="entry name" value="Translation factors"/>
    <property type="match status" value="1"/>
</dbReference>
<keyword evidence="4 15" id="KW-0285">Flavoprotein</keyword>
<feature type="binding site" evidence="15">
    <location>
        <position position="148"/>
    </location>
    <ligand>
        <name>FAD</name>
        <dbReference type="ChEBI" id="CHEBI:57692"/>
    </ligand>
</feature>
<feature type="binding site" evidence="15">
    <location>
        <position position="80"/>
    </location>
    <ligand>
        <name>FAD</name>
        <dbReference type="ChEBI" id="CHEBI:57692"/>
    </ligand>
</feature>
<evidence type="ECO:0000256" key="9">
    <source>
        <dbReference type="ARBA" id="ARBA00023002"/>
    </source>
</evidence>
<evidence type="ECO:0000256" key="6">
    <source>
        <dbReference type="ARBA" id="ARBA00022787"/>
    </source>
</evidence>
<evidence type="ECO:0000256" key="3">
    <source>
        <dbReference type="ARBA" id="ARBA00006105"/>
    </source>
</evidence>
<evidence type="ECO:0000313" key="19">
    <source>
        <dbReference type="Proteomes" id="UP000007796"/>
    </source>
</evidence>
<dbReference type="AlphaFoldDB" id="F0XT27"/>
<feature type="binding site" evidence="15">
    <location>
        <position position="81"/>
    </location>
    <ligand>
        <name>FAD</name>
        <dbReference type="ChEBI" id="CHEBI:57692"/>
    </ligand>
</feature>
<gene>
    <name evidence="18" type="ORF">CMQ_5576</name>
</gene>
<dbReference type="eggNOG" id="KOG0534">
    <property type="taxonomic scope" value="Eukaryota"/>
</dbReference>
<dbReference type="OrthoDB" id="432685at2759"/>
<dbReference type="InterPro" id="IPR017938">
    <property type="entry name" value="Riboflavin_synthase-like_b-brl"/>
</dbReference>
<dbReference type="PROSITE" id="PS51384">
    <property type="entry name" value="FAD_FR"/>
    <property type="match status" value="1"/>
</dbReference>
<dbReference type="InterPro" id="IPR008333">
    <property type="entry name" value="Cbr1-like_FAD-bd_dom"/>
</dbReference>
<feature type="binding site" evidence="15">
    <location>
        <position position="107"/>
    </location>
    <ligand>
        <name>FAD</name>
        <dbReference type="ChEBI" id="CHEBI:57692"/>
    </ligand>
</feature>
<protein>
    <recommendedName>
        <fullName evidence="16">NADH-cytochrome b5 reductase</fullName>
        <ecNumber evidence="16">1.6.2.2</ecNumber>
    </recommendedName>
</protein>
<proteinExistence type="inferred from homology"/>
<accession>F0XT27</accession>
<dbReference type="EMBL" id="GL629997">
    <property type="protein sequence ID" value="EFW99155.1"/>
    <property type="molecule type" value="Genomic_DNA"/>
</dbReference>
<dbReference type="Gene3D" id="3.40.50.80">
    <property type="entry name" value="Nucleotide-binding domain of ferredoxin-NADP reductase (FNR) module"/>
    <property type="match status" value="1"/>
</dbReference>
<dbReference type="FunCoup" id="F0XT27">
    <property type="interactions" value="276"/>
</dbReference>
<evidence type="ECO:0000256" key="7">
    <source>
        <dbReference type="ARBA" id="ARBA00022827"/>
    </source>
</evidence>
<evidence type="ECO:0000256" key="11">
    <source>
        <dbReference type="ARBA" id="ARBA00023128"/>
    </source>
</evidence>
<feature type="domain" description="FAD-binding FR-type" evidence="17">
    <location>
        <begin position="26"/>
        <end position="131"/>
    </location>
</feature>
<evidence type="ECO:0000256" key="10">
    <source>
        <dbReference type="ARBA" id="ARBA00023027"/>
    </source>
</evidence>
<keyword evidence="6" id="KW-1000">Mitochondrion outer membrane</keyword>
<dbReference type="SUPFAM" id="SSF63380">
    <property type="entry name" value="Riboflavin synthase domain-like"/>
    <property type="match status" value="1"/>
</dbReference>
<dbReference type="PRINTS" id="PR00371">
    <property type="entry name" value="FPNCR"/>
</dbReference>
<evidence type="ECO:0000256" key="16">
    <source>
        <dbReference type="RuleBase" id="RU361226"/>
    </source>
</evidence>
<dbReference type="GO" id="GO:0090524">
    <property type="term" value="F:cytochrome-b5 reductase activity, acting on NADH"/>
    <property type="evidence" value="ECO:0007669"/>
    <property type="project" value="UniProtKB-EC"/>
</dbReference>
<keyword evidence="19" id="KW-1185">Reference proteome</keyword>
<keyword evidence="12" id="KW-0472">Membrane</keyword>
<comment type="similarity">
    <text evidence="3 16">Belongs to the flavoprotein pyridine nucleotide cytochrome reductase family.</text>
</comment>
<dbReference type="FunFam" id="2.40.30.10:FF:000032">
    <property type="entry name" value="NADH-cytochrome b5 reductase"/>
    <property type="match status" value="1"/>
</dbReference>
<dbReference type="GeneID" id="25978913"/>
<keyword evidence="10 16" id="KW-0520">NAD</keyword>
<feature type="binding site" evidence="15">
    <location>
        <position position="99"/>
    </location>
    <ligand>
        <name>FAD</name>
        <dbReference type="ChEBI" id="CHEBI:57692"/>
    </ligand>
</feature>
<dbReference type="InterPro" id="IPR001709">
    <property type="entry name" value="Flavoprot_Pyr_Nucl_cyt_Rdtase"/>
</dbReference>
<evidence type="ECO:0000256" key="5">
    <source>
        <dbReference type="ARBA" id="ARBA00022692"/>
    </source>
</evidence>
<dbReference type="GO" id="GO:0006696">
    <property type="term" value="P:ergosterol biosynthetic process"/>
    <property type="evidence" value="ECO:0007669"/>
    <property type="project" value="TreeGrafter"/>
</dbReference>
<sequence length="280" mass="30730">MFARTAFRTLQSAAPLRQETFTGGSQGFLSLELESVETLNHNTKQFRFKLPEEDSVSGMHAASALLTKFKPEGAEKPVVRPYTAVSDDDAVGHLDLLVKKYEGGPMSTHIHSLVPGQKLEIKGPITKYPWAPNKHEHIALLAGGTGITPMYQLLQAIFKNPGVDKTKVTLVFGNIAEEDILLRKQLNELENTYPQQFRVFYVLEKPPSDKWTGGSKGYITKDLLKEVLPEPTSGDIKLFVCGPPGLMKAVSGPKKSPSNQGELTGALKELGYTAEQVVKL</sequence>
<dbReference type="InterPro" id="IPR001433">
    <property type="entry name" value="OxRdtase_FAD/NAD-bd"/>
</dbReference>
<keyword evidence="9 16" id="KW-0560">Oxidoreductase</keyword>
<dbReference type="PRINTS" id="PR00406">
    <property type="entry name" value="CYTB5RDTASE"/>
</dbReference>
<keyword evidence="8" id="KW-1133">Transmembrane helix</keyword>
<evidence type="ECO:0000313" key="18">
    <source>
        <dbReference type="EMBL" id="EFW99155.1"/>
    </source>
</evidence>
<name>F0XT27_GROCL</name>
<feature type="binding site" evidence="15">
    <location>
        <position position="82"/>
    </location>
    <ligand>
        <name>FAD</name>
        <dbReference type="ChEBI" id="CHEBI:57692"/>
    </ligand>
</feature>
<dbReference type="STRING" id="655863.F0XT27"/>
<dbReference type="Pfam" id="PF00175">
    <property type="entry name" value="NAD_binding_1"/>
    <property type="match status" value="1"/>
</dbReference>
<dbReference type="SUPFAM" id="SSF52343">
    <property type="entry name" value="Ferredoxin reductase-like, C-terminal NADP-linked domain"/>
    <property type="match status" value="1"/>
</dbReference>
<dbReference type="HOGENOM" id="CLU_003827_9_1_1"/>
<evidence type="ECO:0000256" key="12">
    <source>
        <dbReference type="ARBA" id="ARBA00023136"/>
    </source>
</evidence>
<comment type="subcellular location">
    <subcellularLocation>
        <location evidence="2">Mitochondrion outer membrane</location>
        <topology evidence="2">Single-pass membrane protein</topology>
    </subcellularLocation>
</comment>
<reference evidence="18 19" key="1">
    <citation type="journal article" date="2011" name="Proc. Natl. Acad. Sci. U.S.A.">
        <title>Genome and transcriptome analyses of the mountain pine beetle-fungal symbiont Grosmannia clavigera, a lodgepole pine pathogen.</title>
        <authorList>
            <person name="DiGuistini S."/>
            <person name="Wang Y."/>
            <person name="Liao N.Y."/>
            <person name="Taylor G."/>
            <person name="Tanguay P."/>
            <person name="Feau N."/>
            <person name="Henrissat B."/>
            <person name="Chan S.K."/>
            <person name="Hesse-Orce U."/>
            <person name="Alamouti S.M."/>
            <person name="Tsui C.K.M."/>
            <person name="Docking R.T."/>
            <person name="Levasseur A."/>
            <person name="Haridas S."/>
            <person name="Robertson G."/>
            <person name="Birol I."/>
            <person name="Holt R.A."/>
            <person name="Marra M.A."/>
            <person name="Hamelin R.C."/>
            <person name="Hirst M."/>
            <person name="Jones S.J.M."/>
            <person name="Bohlmann J."/>
            <person name="Breuil C."/>
        </authorList>
    </citation>
    <scope>NUCLEOTIDE SEQUENCE [LARGE SCALE GENOMIC DNA]</scope>
    <source>
        <strain evidence="19">kw1407 / UAMH 11150</strain>
    </source>
</reference>
<comment type="cofactor">
    <cofactor evidence="1 15 16">
        <name>FAD</name>
        <dbReference type="ChEBI" id="CHEBI:57692"/>
    </cofactor>
</comment>
<evidence type="ECO:0000256" key="2">
    <source>
        <dbReference type="ARBA" id="ARBA00004572"/>
    </source>
</evidence>
<keyword evidence="11" id="KW-0496">Mitochondrion</keyword>
<dbReference type="InterPro" id="IPR017927">
    <property type="entry name" value="FAD-bd_FR_type"/>
</dbReference>
<dbReference type="Proteomes" id="UP000007796">
    <property type="component" value="Unassembled WGS sequence"/>
</dbReference>
<keyword evidence="5" id="KW-0812">Transmembrane</keyword>
<dbReference type="EC" id="1.6.2.2" evidence="16"/>
<comment type="catalytic activity">
    <reaction evidence="14 16">
        <text>2 Fe(III)-[cytochrome b5] + NADH = 2 Fe(II)-[cytochrome b5] + NAD(+) + H(+)</text>
        <dbReference type="Rhea" id="RHEA:46680"/>
        <dbReference type="Rhea" id="RHEA-COMP:10438"/>
        <dbReference type="Rhea" id="RHEA-COMP:10439"/>
        <dbReference type="ChEBI" id="CHEBI:15378"/>
        <dbReference type="ChEBI" id="CHEBI:29033"/>
        <dbReference type="ChEBI" id="CHEBI:29034"/>
        <dbReference type="ChEBI" id="CHEBI:57540"/>
        <dbReference type="ChEBI" id="CHEBI:57945"/>
        <dbReference type="EC" id="1.6.2.2"/>
    </reaction>
</comment>
<dbReference type="GO" id="GO:0005741">
    <property type="term" value="C:mitochondrial outer membrane"/>
    <property type="evidence" value="ECO:0007669"/>
    <property type="project" value="UniProtKB-SubCell"/>
</dbReference>
<evidence type="ECO:0000259" key="17">
    <source>
        <dbReference type="PROSITE" id="PS51384"/>
    </source>
</evidence>
<dbReference type="CDD" id="cd06183">
    <property type="entry name" value="cyt_b5_reduct_like"/>
    <property type="match status" value="1"/>
</dbReference>
<evidence type="ECO:0000256" key="13">
    <source>
        <dbReference type="ARBA" id="ARBA00037464"/>
    </source>
</evidence>
<dbReference type="PANTHER" id="PTHR19370:SF171">
    <property type="entry name" value="NADH-CYTOCHROME B5 REDUCTASE 2"/>
    <property type="match status" value="1"/>
</dbReference>
<dbReference type="InParanoid" id="F0XT27"/>
<dbReference type="PANTHER" id="PTHR19370">
    <property type="entry name" value="NADH-CYTOCHROME B5 REDUCTASE"/>
    <property type="match status" value="1"/>
</dbReference>
<evidence type="ECO:0000256" key="1">
    <source>
        <dbReference type="ARBA" id="ARBA00001974"/>
    </source>
</evidence>
<feature type="binding site" evidence="15">
    <location>
        <position position="106"/>
    </location>
    <ligand>
        <name>FAD</name>
        <dbReference type="ChEBI" id="CHEBI:57692"/>
    </ligand>
</feature>
<feature type="binding site" evidence="15">
    <location>
        <position position="97"/>
    </location>
    <ligand>
        <name>FAD</name>
        <dbReference type="ChEBI" id="CHEBI:57692"/>
    </ligand>
</feature>
<evidence type="ECO:0000256" key="8">
    <source>
        <dbReference type="ARBA" id="ARBA00022989"/>
    </source>
</evidence>
<dbReference type="Pfam" id="PF00970">
    <property type="entry name" value="FAD_binding_6"/>
    <property type="match status" value="1"/>
</dbReference>
<comment type="function">
    <text evidence="13">May mediate the reduction of outer membrane cytochrome b5.</text>
</comment>
<dbReference type="FunFam" id="3.40.50.80:FF:000009">
    <property type="entry name" value="NADH-cytochrome b5 reductase"/>
    <property type="match status" value="1"/>
</dbReference>
<evidence type="ECO:0000256" key="4">
    <source>
        <dbReference type="ARBA" id="ARBA00022630"/>
    </source>
</evidence>
<organism evidence="19">
    <name type="scientific">Grosmannia clavigera (strain kw1407 / UAMH 11150)</name>
    <name type="common">Blue stain fungus</name>
    <name type="synonym">Graphiocladiella clavigera</name>
    <dbReference type="NCBI Taxonomy" id="655863"/>
    <lineage>
        <taxon>Eukaryota</taxon>
        <taxon>Fungi</taxon>
        <taxon>Dikarya</taxon>
        <taxon>Ascomycota</taxon>
        <taxon>Pezizomycotina</taxon>
        <taxon>Sordariomycetes</taxon>
        <taxon>Sordariomycetidae</taxon>
        <taxon>Ophiostomatales</taxon>
        <taxon>Ophiostomataceae</taxon>
        <taxon>Leptographium</taxon>
    </lineage>
</organism>
<evidence type="ECO:0000256" key="15">
    <source>
        <dbReference type="PIRSR" id="PIRSR601834-1"/>
    </source>
</evidence>
<keyword evidence="7 15" id="KW-0274">FAD</keyword>
<dbReference type="InterPro" id="IPR001834">
    <property type="entry name" value="CBR-like"/>
</dbReference>
<evidence type="ECO:0000256" key="14">
    <source>
        <dbReference type="ARBA" id="ARBA00047682"/>
    </source>
</evidence>
<dbReference type="InterPro" id="IPR039261">
    <property type="entry name" value="FNR_nucleotide-bd"/>
</dbReference>